<dbReference type="Gene3D" id="2.160.20.80">
    <property type="entry name" value="E3 ubiquitin-protein ligase SopA"/>
    <property type="match status" value="2"/>
</dbReference>
<comment type="caution">
    <text evidence="3">The sequence shown here is derived from an EMBL/GenBank/DDBJ whole genome shotgun (WGS) entry which is preliminary data.</text>
</comment>
<gene>
    <name evidence="3" type="ORF">H8923_02245</name>
</gene>
<dbReference type="Pfam" id="PF00805">
    <property type="entry name" value="Pentapeptide"/>
    <property type="match status" value="1"/>
</dbReference>
<keyword evidence="1" id="KW-1133">Transmembrane helix</keyword>
<proteinExistence type="predicted"/>
<organism evidence="3 4">
    <name type="scientific">Romboutsia faecis</name>
    <dbReference type="NCBI Taxonomy" id="2764597"/>
    <lineage>
        <taxon>Bacteria</taxon>
        <taxon>Bacillati</taxon>
        <taxon>Bacillota</taxon>
        <taxon>Clostridia</taxon>
        <taxon>Peptostreptococcales</taxon>
        <taxon>Peptostreptococcaceae</taxon>
        <taxon>Romboutsia</taxon>
    </lineage>
</organism>
<evidence type="ECO:0000259" key="2">
    <source>
        <dbReference type="Pfam" id="PF07885"/>
    </source>
</evidence>
<dbReference type="InterPro" id="IPR013099">
    <property type="entry name" value="K_chnl_dom"/>
</dbReference>
<evidence type="ECO:0000313" key="4">
    <source>
        <dbReference type="Proteomes" id="UP000609849"/>
    </source>
</evidence>
<accession>A0ABR7JLU0</accession>
<dbReference type="Gene3D" id="1.10.287.70">
    <property type="match status" value="1"/>
</dbReference>
<keyword evidence="4" id="KW-1185">Reference proteome</keyword>
<feature type="transmembrane region" description="Helical" evidence="1">
    <location>
        <begin position="328"/>
        <end position="347"/>
    </location>
</feature>
<keyword evidence="1" id="KW-0812">Transmembrane</keyword>
<keyword evidence="1" id="KW-0472">Membrane</keyword>
<feature type="domain" description="Potassium channel" evidence="2">
    <location>
        <begin position="342"/>
        <end position="397"/>
    </location>
</feature>
<dbReference type="RefSeq" id="WP_153925493.1">
    <property type="nucleotide sequence ID" value="NZ_JACRWE010000001.1"/>
</dbReference>
<dbReference type="InterPro" id="IPR001646">
    <property type="entry name" value="5peptide_repeat"/>
</dbReference>
<dbReference type="Proteomes" id="UP000609849">
    <property type="component" value="Unassembled WGS sequence"/>
</dbReference>
<sequence length="398" mass="46736">MLLDNFEKTREKINLELIKRLDENKYNYYGQLTLLKEDSFKNEDYIKDNMKFNIEAYKDITFTYIENKTIGADSIESNLSALSINNIRLVYNNFKQCIFKNIKFKKIYFYGSEFLQCVFENVEFDECDFYCENASITVFSQNTYFINCTFKKCNLKKTIFKNISLNNSKFNSCNMIDCIISLSYIESIYIKDCDCRAFKTINTIIEIIEFEDDYLTKFNENTYIDKMDVHKKDKNFYEKIFKVYKNVGSIFESNTFLNNSGEYYYLAKCMERKSLNGLGKIKSYILWLLCGYGERPTYALITSLEILLLFTILYMFTGLDVNGEIIKYDIFFLLNLPINNLASDFFYSLYFSIVTFTTVGYGDITPIGYSIMLSGFEMILGVTMVGVWTATLARKITR</sequence>
<dbReference type="Pfam" id="PF07885">
    <property type="entry name" value="Ion_trans_2"/>
    <property type="match status" value="1"/>
</dbReference>
<dbReference type="SUPFAM" id="SSF141571">
    <property type="entry name" value="Pentapeptide repeat-like"/>
    <property type="match status" value="1"/>
</dbReference>
<evidence type="ECO:0000313" key="3">
    <source>
        <dbReference type="EMBL" id="MBC5995571.1"/>
    </source>
</evidence>
<feature type="transmembrane region" description="Helical" evidence="1">
    <location>
        <begin position="298"/>
        <end position="316"/>
    </location>
</feature>
<protein>
    <submittedName>
        <fullName evidence="3">Pentapeptide repeat-containing protein</fullName>
    </submittedName>
</protein>
<dbReference type="SUPFAM" id="SSF81324">
    <property type="entry name" value="Voltage-gated potassium channels"/>
    <property type="match status" value="1"/>
</dbReference>
<evidence type="ECO:0000256" key="1">
    <source>
        <dbReference type="SAM" id="Phobius"/>
    </source>
</evidence>
<dbReference type="EMBL" id="JACRWE010000001">
    <property type="protein sequence ID" value="MBC5995571.1"/>
    <property type="molecule type" value="Genomic_DNA"/>
</dbReference>
<name>A0ABR7JLU0_9FIRM</name>
<reference evidence="3 4" key="1">
    <citation type="submission" date="2020-08" db="EMBL/GenBank/DDBJ databases">
        <authorList>
            <person name="Liu C."/>
            <person name="Sun Q."/>
        </authorList>
    </citation>
    <scope>NUCLEOTIDE SEQUENCE [LARGE SCALE GENOMIC DNA]</scope>
    <source>
        <strain evidence="3 4">NSJ-18</strain>
    </source>
</reference>
<feature type="transmembrane region" description="Helical" evidence="1">
    <location>
        <begin position="367"/>
        <end position="393"/>
    </location>
</feature>